<dbReference type="OrthoDB" id="79252at2759"/>
<dbReference type="InParanoid" id="A0A1C7NTA4"/>
<keyword evidence="1" id="KW-0479">Metal-binding</keyword>
<organism evidence="4 5">
    <name type="scientific">Choanephora cucurbitarum</name>
    <dbReference type="NCBI Taxonomy" id="101091"/>
    <lineage>
        <taxon>Eukaryota</taxon>
        <taxon>Fungi</taxon>
        <taxon>Fungi incertae sedis</taxon>
        <taxon>Mucoromycota</taxon>
        <taxon>Mucoromycotina</taxon>
        <taxon>Mucoromycetes</taxon>
        <taxon>Mucorales</taxon>
        <taxon>Mucorineae</taxon>
        <taxon>Choanephoraceae</taxon>
        <taxon>Choanephoroideae</taxon>
        <taxon>Choanephora</taxon>
    </lineage>
</organism>
<dbReference type="SUPFAM" id="SSF57903">
    <property type="entry name" value="FYVE/PHD zinc finger"/>
    <property type="match status" value="1"/>
</dbReference>
<dbReference type="AlphaFoldDB" id="A0A1C7NTA4"/>
<evidence type="ECO:0000256" key="1">
    <source>
        <dbReference type="PROSITE-ProRule" id="PRU00042"/>
    </source>
</evidence>
<name>A0A1C7NTA4_9FUNG</name>
<keyword evidence="1" id="KW-0862">Zinc</keyword>
<dbReference type="GO" id="GO:0008270">
    <property type="term" value="F:zinc ion binding"/>
    <property type="evidence" value="ECO:0007669"/>
    <property type="project" value="UniProtKB-KW"/>
</dbReference>
<dbReference type="InterPro" id="IPR013087">
    <property type="entry name" value="Znf_C2H2_type"/>
</dbReference>
<sequence length="378" mass="43004">MHPNVFRDSIAFSSIENHQSIERQRQLRYVQPDDDDSKENIDSHLFISSLNKTHPKSIQIIPSTFNNRAEPTSKRPTMGGKTIGAIQQSSTTMSSEELKLLSRRIDPHQPLASPHASPTKPPLPPFTSVESKKKKKRSRRLLECVPCCKVYKTRAGLSYHLAKCAHRKKQPSTIVQCICSTPLESDGTMIECVQCRTWLHTRCVGGVAQENRFCCPRCDTTNQTSRNETEPVNESEGELAEDEEGLLEDGRMISLSALYSAQERDKNPIEAQEEDRQETNVSHFDAISLFSEEQQQQIEEDEEDFQSLSLPPSSIFDDQDFTQFDWCQPEEVPSLLFSSDNTPSYFDDIVLSSTDGQEQQQADWFHFANFELDFTSDI</sequence>
<feature type="region of interest" description="Disordered" evidence="2">
    <location>
        <begin position="108"/>
        <end position="134"/>
    </location>
</feature>
<evidence type="ECO:0000313" key="5">
    <source>
        <dbReference type="Proteomes" id="UP000093000"/>
    </source>
</evidence>
<accession>A0A1C7NTA4</accession>
<feature type="domain" description="C2H2-type" evidence="3">
    <location>
        <begin position="142"/>
        <end position="171"/>
    </location>
</feature>
<evidence type="ECO:0000256" key="2">
    <source>
        <dbReference type="SAM" id="MobiDB-lite"/>
    </source>
</evidence>
<dbReference type="STRING" id="101091.A0A1C7NTA4"/>
<keyword evidence="1" id="KW-0863">Zinc-finger</keyword>
<dbReference type="PROSITE" id="PS50157">
    <property type="entry name" value="ZINC_FINGER_C2H2_2"/>
    <property type="match status" value="1"/>
</dbReference>
<dbReference type="Proteomes" id="UP000093000">
    <property type="component" value="Unassembled WGS sequence"/>
</dbReference>
<dbReference type="EMBL" id="LUGH01000036">
    <property type="protein sequence ID" value="OBZ90724.1"/>
    <property type="molecule type" value="Genomic_DNA"/>
</dbReference>
<comment type="caution">
    <text evidence="4">The sequence shown here is derived from an EMBL/GenBank/DDBJ whole genome shotgun (WGS) entry which is preliminary data.</text>
</comment>
<feature type="region of interest" description="Disordered" evidence="2">
    <location>
        <begin position="222"/>
        <end position="244"/>
    </location>
</feature>
<evidence type="ECO:0000313" key="4">
    <source>
        <dbReference type="EMBL" id="OBZ90724.1"/>
    </source>
</evidence>
<protein>
    <recommendedName>
        <fullName evidence="3">C2H2-type domain-containing protein</fullName>
    </recommendedName>
</protein>
<feature type="compositionally biased region" description="Acidic residues" evidence="2">
    <location>
        <begin position="231"/>
        <end position="244"/>
    </location>
</feature>
<dbReference type="InterPro" id="IPR011011">
    <property type="entry name" value="Znf_FYVE_PHD"/>
</dbReference>
<dbReference type="Gene3D" id="3.30.40.10">
    <property type="entry name" value="Zinc/RING finger domain, C3HC4 (zinc finger)"/>
    <property type="match status" value="1"/>
</dbReference>
<keyword evidence="5" id="KW-1185">Reference proteome</keyword>
<gene>
    <name evidence="4" type="ORF">A0J61_01227</name>
</gene>
<evidence type="ECO:0000259" key="3">
    <source>
        <dbReference type="PROSITE" id="PS50157"/>
    </source>
</evidence>
<dbReference type="PROSITE" id="PS00028">
    <property type="entry name" value="ZINC_FINGER_C2H2_1"/>
    <property type="match status" value="1"/>
</dbReference>
<dbReference type="InterPro" id="IPR013083">
    <property type="entry name" value="Znf_RING/FYVE/PHD"/>
</dbReference>
<proteinExistence type="predicted"/>
<reference evidence="4 5" key="1">
    <citation type="submission" date="2016-03" db="EMBL/GenBank/DDBJ databases">
        <title>Choanephora cucurbitarum.</title>
        <authorList>
            <person name="Min B."/>
            <person name="Park H."/>
            <person name="Park J.-H."/>
            <person name="Shin H.-D."/>
            <person name="Choi I.-G."/>
        </authorList>
    </citation>
    <scope>NUCLEOTIDE SEQUENCE [LARGE SCALE GENOMIC DNA]</scope>
    <source>
        <strain evidence="4 5">KUS-F28377</strain>
    </source>
</reference>